<evidence type="ECO:0000313" key="2">
    <source>
        <dbReference type="EMBL" id="VEI62867.1"/>
    </source>
</evidence>
<proteinExistence type="predicted"/>
<protein>
    <submittedName>
        <fullName evidence="2">Protein of uncharacterized function (DUF3142)</fullName>
    </submittedName>
</protein>
<reference evidence="2 3" key="1">
    <citation type="submission" date="2018-12" db="EMBL/GenBank/DDBJ databases">
        <authorList>
            <consortium name="Pathogen Informatics"/>
        </authorList>
    </citation>
    <scope>NUCLEOTIDE SEQUENCE [LARGE SCALE GENOMIC DNA]</scope>
    <source>
        <strain evidence="2 3">NCTC10036</strain>
    </source>
</reference>
<sequence length="405" mass="45127">MKRWAAALLLILLAVSAWFAGRHQALSAPPVWDQQAYLWQRVWSAQHAPALAASRDLFSGLRILALQLHPREGLRVMPLDSALLKQDGRPLWLVARLDGSQPQWDEERLNHRLLQLLRQYRAAGLSVTGIEIDHDAATARLPQYRNALQRLRRQLPADVQLSITALPAWLASPQLPALLQQVDSSVLQLHAVLSPQQGLFDSRLALCWTQRYAQVTSKPFRIALPAYGMGLVGVDAQGAQVESEAPLRVAGSLRELTVAPQRIADFLQQLSTRPLPHLQGIVWFRLPLAGDRRAWSMKTLRRVIRQQPLTSHWQVKMRPQPQQDGLYDLIIANDGPADAPLPAAITLAASDCLAADAVGHYRLDSTATQLRFTRTGDELVRAGQSRPLGWLRCQHLTPGGFRVTP</sequence>
<organism evidence="2 3">
    <name type="scientific">Serratia rubidaea</name>
    <name type="common">Serratia marinorubra</name>
    <dbReference type="NCBI Taxonomy" id="61652"/>
    <lineage>
        <taxon>Bacteria</taxon>
        <taxon>Pseudomonadati</taxon>
        <taxon>Pseudomonadota</taxon>
        <taxon>Gammaproteobacteria</taxon>
        <taxon>Enterobacterales</taxon>
        <taxon>Yersiniaceae</taxon>
        <taxon>Serratia</taxon>
    </lineage>
</organism>
<gene>
    <name evidence="2" type="ORF">NCTC10036_01321</name>
</gene>
<keyword evidence="1" id="KW-0732">Signal</keyword>
<feature type="signal peptide" evidence="1">
    <location>
        <begin position="1"/>
        <end position="19"/>
    </location>
</feature>
<dbReference type="RefSeq" id="WP_126530866.1">
    <property type="nucleotide sequence ID" value="NZ_LR134493.1"/>
</dbReference>
<dbReference type="EMBL" id="LR134493">
    <property type="protein sequence ID" value="VEI62867.1"/>
    <property type="molecule type" value="Genomic_DNA"/>
</dbReference>
<feature type="chain" id="PRO_5018587427" evidence="1">
    <location>
        <begin position="20"/>
        <end position="405"/>
    </location>
</feature>
<evidence type="ECO:0000256" key="1">
    <source>
        <dbReference type="SAM" id="SignalP"/>
    </source>
</evidence>
<evidence type="ECO:0000313" key="3">
    <source>
        <dbReference type="Proteomes" id="UP000281904"/>
    </source>
</evidence>
<dbReference type="AlphaFoldDB" id="A0A3S4XVQ1"/>
<accession>A0A3S4XVQ1</accession>
<dbReference type="Proteomes" id="UP000281904">
    <property type="component" value="Chromosome"/>
</dbReference>
<dbReference type="InterPro" id="IPR021488">
    <property type="entry name" value="DUF3142"/>
</dbReference>
<name>A0A3S4XVQ1_SERRU</name>
<dbReference type="Pfam" id="PF11340">
    <property type="entry name" value="DUF3142"/>
    <property type="match status" value="1"/>
</dbReference>